<sequence length="108" mass="11743">YWDEVNEIDLEGIINRLTKESGGSSAVGRQAKCCAVMNIMKKIMICSILMQSTNQKSNSLQGVLGIFLQSVHALQKVIDTLVQLGVLISTDSINHAIHSLSTKSQNAL</sequence>
<evidence type="ECO:0000313" key="1">
    <source>
        <dbReference type="EMBL" id="KIK73896.1"/>
    </source>
</evidence>
<feature type="non-terminal residue" evidence="1">
    <location>
        <position position="1"/>
    </location>
</feature>
<dbReference type="STRING" id="930991.A0A0D0CSL4"/>
<keyword evidence="2" id="KW-1185">Reference proteome</keyword>
<dbReference type="OrthoDB" id="4743193at2759"/>
<proteinExistence type="predicted"/>
<dbReference type="HOGENOM" id="CLU_2027473_0_0_1"/>
<name>A0A0D0CSL4_9AGAM</name>
<evidence type="ECO:0000313" key="2">
    <source>
        <dbReference type="Proteomes" id="UP000054538"/>
    </source>
</evidence>
<gene>
    <name evidence="1" type="ORF">PAXRUDRAFT_177222</name>
</gene>
<protein>
    <submittedName>
        <fullName evidence="1">Uncharacterized protein</fullName>
    </submittedName>
</protein>
<dbReference type="EMBL" id="KN829333">
    <property type="protein sequence ID" value="KIK73896.1"/>
    <property type="molecule type" value="Genomic_DNA"/>
</dbReference>
<reference evidence="1 2" key="1">
    <citation type="submission" date="2014-04" db="EMBL/GenBank/DDBJ databases">
        <authorList>
            <consortium name="DOE Joint Genome Institute"/>
            <person name="Kuo A."/>
            <person name="Kohler A."/>
            <person name="Jargeat P."/>
            <person name="Nagy L.G."/>
            <person name="Floudas D."/>
            <person name="Copeland A."/>
            <person name="Barry K.W."/>
            <person name="Cichocki N."/>
            <person name="Veneault-Fourrey C."/>
            <person name="LaButti K."/>
            <person name="Lindquist E.A."/>
            <person name="Lipzen A."/>
            <person name="Lundell T."/>
            <person name="Morin E."/>
            <person name="Murat C."/>
            <person name="Sun H."/>
            <person name="Tunlid A."/>
            <person name="Henrissat B."/>
            <person name="Grigoriev I.V."/>
            <person name="Hibbett D.S."/>
            <person name="Martin F."/>
            <person name="Nordberg H.P."/>
            <person name="Cantor M.N."/>
            <person name="Hua S.X."/>
        </authorList>
    </citation>
    <scope>NUCLEOTIDE SEQUENCE [LARGE SCALE GENOMIC DNA]</scope>
    <source>
        <strain evidence="1 2">Ve08.2h10</strain>
    </source>
</reference>
<accession>A0A0D0CSL4</accession>
<organism evidence="1 2">
    <name type="scientific">Paxillus rubicundulus Ve08.2h10</name>
    <dbReference type="NCBI Taxonomy" id="930991"/>
    <lineage>
        <taxon>Eukaryota</taxon>
        <taxon>Fungi</taxon>
        <taxon>Dikarya</taxon>
        <taxon>Basidiomycota</taxon>
        <taxon>Agaricomycotina</taxon>
        <taxon>Agaricomycetes</taxon>
        <taxon>Agaricomycetidae</taxon>
        <taxon>Boletales</taxon>
        <taxon>Paxilineae</taxon>
        <taxon>Paxillaceae</taxon>
        <taxon>Paxillus</taxon>
    </lineage>
</organism>
<reference evidence="2" key="2">
    <citation type="submission" date="2015-01" db="EMBL/GenBank/DDBJ databases">
        <title>Evolutionary Origins and Diversification of the Mycorrhizal Mutualists.</title>
        <authorList>
            <consortium name="DOE Joint Genome Institute"/>
            <consortium name="Mycorrhizal Genomics Consortium"/>
            <person name="Kohler A."/>
            <person name="Kuo A."/>
            <person name="Nagy L.G."/>
            <person name="Floudas D."/>
            <person name="Copeland A."/>
            <person name="Barry K.W."/>
            <person name="Cichocki N."/>
            <person name="Veneault-Fourrey C."/>
            <person name="LaButti K."/>
            <person name="Lindquist E.A."/>
            <person name="Lipzen A."/>
            <person name="Lundell T."/>
            <person name="Morin E."/>
            <person name="Murat C."/>
            <person name="Riley R."/>
            <person name="Ohm R."/>
            <person name="Sun H."/>
            <person name="Tunlid A."/>
            <person name="Henrissat B."/>
            <person name="Grigoriev I.V."/>
            <person name="Hibbett D.S."/>
            <person name="Martin F."/>
        </authorList>
    </citation>
    <scope>NUCLEOTIDE SEQUENCE [LARGE SCALE GENOMIC DNA]</scope>
    <source>
        <strain evidence="2">Ve08.2h10</strain>
    </source>
</reference>
<dbReference type="InParanoid" id="A0A0D0CSL4"/>
<dbReference type="Proteomes" id="UP000054538">
    <property type="component" value="Unassembled WGS sequence"/>
</dbReference>
<dbReference type="AlphaFoldDB" id="A0A0D0CSL4"/>